<proteinExistence type="predicted"/>
<keyword evidence="2" id="KW-1133">Transmembrane helix</keyword>
<evidence type="ECO:0000313" key="3">
    <source>
        <dbReference type="EMBL" id="MFA9461129.1"/>
    </source>
</evidence>
<evidence type="ECO:0000256" key="2">
    <source>
        <dbReference type="SAM" id="Phobius"/>
    </source>
</evidence>
<feature type="transmembrane region" description="Helical" evidence="2">
    <location>
        <begin position="33"/>
        <end position="54"/>
    </location>
</feature>
<keyword evidence="2" id="KW-0812">Transmembrane</keyword>
<evidence type="ECO:0000313" key="4">
    <source>
        <dbReference type="Proteomes" id="UP001575181"/>
    </source>
</evidence>
<protein>
    <submittedName>
        <fullName evidence="3">Uncharacterized protein</fullName>
    </submittedName>
</protein>
<reference evidence="3 4" key="1">
    <citation type="submission" date="2024-08" db="EMBL/GenBank/DDBJ databases">
        <title>Whole-genome sequencing of halo(alkali)philic microorganisms from hypersaline lakes.</title>
        <authorList>
            <person name="Sorokin D.Y."/>
            <person name="Merkel A.Y."/>
            <person name="Messina E."/>
            <person name="Yakimov M."/>
        </authorList>
    </citation>
    <scope>NUCLEOTIDE SEQUENCE [LARGE SCALE GENOMIC DNA]</scope>
    <source>
        <strain evidence="3 4">Cl-TMA</strain>
    </source>
</reference>
<dbReference type="Proteomes" id="UP001575181">
    <property type="component" value="Unassembled WGS sequence"/>
</dbReference>
<comment type="caution">
    <text evidence="3">The sequence shown here is derived from an EMBL/GenBank/DDBJ whole genome shotgun (WGS) entry which is preliminary data.</text>
</comment>
<feature type="region of interest" description="Disordered" evidence="1">
    <location>
        <begin position="63"/>
        <end position="102"/>
    </location>
</feature>
<sequence>MKKLLRNMLLIVGAVSFSEAALAYVGPGAGLSLLGALWGLLIAVGAALLFLVMWPIRRMRKRKREQTQAYSGNDPGDSGGAGSGNDTDAADRETARWESPGK</sequence>
<keyword evidence="2" id="KW-0472">Membrane</keyword>
<evidence type="ECO:0000256" key="1">
    <source>
        <dbReference type="SAM" id="MobiDB-lite"/>
    </source>
</evidence>
<name>A0ABV4TUX2_9GAMM</name>
<dbReference type="RefSeq" id="WP_373655915.1">
    <property type="nucleotide sequence ID" value="NZ_JBGUAW010000006.1"/>
</dbReference>
<dbReference type="EMBL" id="JBGUAW010000006">
    <property type="protein sequence ID" value="MFA9461129.1"/>
    <property type="molecule type" value="Genomic_DNA"/>
</dbReference>
<feature type="compositionally biased region" description="Basic and acidic residues" evidence="1">
    <location>
        <begin position="89"/>
        <end position="102"/>
    </location>
</feature>
<keyword evidence="4" id="KW-1185">Reference proteome</keyword>
<accession>A0ABV4TUX2</accession>
<gene>
    <name evidence="3" type="ORF">ACERLL_09865</name>
</gene>
<organism evidence="3 4">
    <name type="scientific">Thiohalorhabdus methylotrophus</name>
    <dbReference type="NCBI Taxonomy" id="3242694"/>
    <lineage>
        <taxon>Bacteria</taxon>
        <taxon>Pseudomonadati</taxon>
        <taxon>Pseudomonadota</taxon>
        <taxon>Gammaproteobacteria</taxon>
        <taxon>Thiohalorhabdales</taxon>
        <taxon>Thiohalorhabdaceae</taxon>
        <taxon>Thiohalorhabdus</taxon>
    </lineage>
</organism>